<feature type="region of interest" description="Disordered" evidence="1">
    <location>
        <begin position="1"/>
        <end position="43"/>
    </location>
</feature>
<gene>
    <name evidence="3" type="ORF">ODV14_10570</name>
</gene>
<feature type="transmembrane region" description="Helical" evidence="2">
    <location>
        <begin position="259"/>
        <end position="279"/>
    </location>
</feature>
<evidence type="ECO:0000256" key="2">
    <source>
        <dbReference type="SAM" id="Phobius"/>
    </source>
</evidence>
<dbReference type="AlphaFoldDB" id="A0AAW6BEG5"/>
<sequence length="332" mass="37728">MAHMSRREYRMKKEHGQAGADQSRINYSRSKVNSREEFRSRKISNPQPIDHANVARASRENTSRENYHHVKLNFWTIFSDRPYVSVAIIVLALFFIMIKMWWGLAALLVLVIIGIFVIGRSHHPDRVLSLEFHMKASRKLSMLRAFELGGSMVMFLATYMKQVVMVDFSSAGSTDSFQIVQGVLSNNGGYYGQQGSYFLSLLNTITGGQLWSSYRYATNSAQMMSSSSGRWIIIWIMLLMIAPAICVLAQFFKEPYSRNATLITSLITTISFVLTPVLMRRWVVGYAMENQMTRAAANNAVHIGTMAYVGMACSIMVLVIAIYRFVKQDNFE</sequence>
<name>A0AAW6BEG5_LACAM</name>
<keyword evidence="2" id="KW-1133">Transmembrane helix</keyword>
<reference evidence="3" key="2">
    <citation type="submission" date="2022-10" db="EMBL/GenBank/DDBJ databases">
        <authorList>
            <person name="Kostovova I."/>
            <person name="Moravkova M."/>
            <person name="Pechar R."/>
        </authorList>
    </citation>
    <scope>NUCLEOTIDE SEQUENCE</scope>
    <source>
        <strain evidence="3">M597B</strain>
    </source>
</reference>
<keyword evidence="2" id="KW-0472">Membrane</keyword>
<dbReference type="EMBL" id="JAOTHD010000063">
    <property type="protein sequence ID" value="MDB6247696.1"/>
    <property type="molecule type" value="Genomic_DNA"/>
</dbReference>
<feature type="transmembrane region" description="Helical" evidence="2">
    <location>
        <begin position="72"/>
        <end position="95"/>
    </location>
</feature>
<keyword evidence="2" id="KW-0812">Transmembrane</keyword>
<comment type="caution">
    <text evidence="3">The sequence shown here is derived from an EMBL/GenBank/DDBJ whole genome shotgun (WGS) entry which is preliminary data.</text>
</comment>
<protein>
    <submittedName>
        <fullName evidence="3">Cytochrome C5</fullName>
    </submittedName>
</protein>
<organism evidence="3 4">
    <name type="scientific">Lactobacillus amylovorus</name>
    <dbReference type="NCBI Taxonomy" id="1604"/>
    <lineage>
        <taxon>Bacteria</taxon>
        <taxon>Bacillati</taxon>
        <taxon>Bacillota</taxon>
        <taxon>Bacilli</taxon>
        <taxon>Lactobacillales</taxon>
        <taxon>Lactobacillaceae</taxon>
        <taxon>Lactobacillus</taxon>
    </lineage>
</organism>
<dbReference type="Proteomes" id="UP001141961">
    <property type="component" value="Unassembled WGS sequence"/>
</dbReference>
<evidence type="ECO:0000313" key="4">
    <source>
        <dbReference type="Proteomes" id="UP001141961"/>
    </source>
</evidence>
<feature type="transmembrane region" description="Helical" evidence="2">
    <location>
        <begin position="232"/>
        <end position="252"/>
    </location>
</feature>
<dbReference type="RefSeq" id="WP_271327331.1">
    <property type="nucleotide sequence ID" value="NZ_JAOTHC010000061.1"/>
</dbReference>
<reference evidence="3" key="1">
    <citation type="journal article" date="2022" name="Microorganisms">
        <title>Antibiotic Susceptibility, Resistance Gene Determinants and Corresponding Genomic Regions in Lactobacillus amylovorus Isolates Derived from Wild Boars and Domestic Pigs.</title>
        <authorList>
            <person name="Moravkova M."/>
            <person name="Kostovova I."/>
            <person name="Kavanova K."/>
            <person name="Pechar R."/>
            <person name="Stanek S."/>
            <person name="Brychta A."/>
            <person name="Zeman M."/>
            <person name="Kubasova T."/>
        </authorList>
    </citation>
    <scope>NUCLEOTIDE SEQUENCE</scope>
    <source>
        <strain evidence="3">M597B</strain>
    </source>
</reference>
<accession>A0AAW6BEG5</accession>
<proteinExistence type="predicted"/>
<feature type="transmembrane region" description="Helical" evidence="2">
    <location>
        <begin position="299"/>
        <end position="326"/>
    </location>
</feature>
<evidence type="ECO:0000256" key="1">
    <source>
        <dbReference type="SAM" id="MobiDB-lite"/>
    </source>
</evidence>
<feature type="transmembrane region" description="Helical" evidence="2">
    <location>
        <begin position="101"/>
        <end position="119"/>
    </location>
</feature>
<evidence type="ECO:0000313" key="3">
    <source>
        <dbReference type="EMBL" id="MDB6247696.1"/>
    </source>
</evidence>
<feature type="transmembrane region" description="Helical" evidence="2">
    <location>
        <begin position="140"/>
        <end position="160"/>
    </location>
</feature>